<dbReference type="Gene3D" id="3.90.950.10">
    <property type="match status" value="1"/>
</dbReference>
<feature type="site" description="Important for substrate specificity" evidence="6">
    <location>
        <position position="18"/>
    </location>
</feature>
<feature type="active site" description="Proton acceptor" evidence="6">
    <location>
        <position position="78"/>
    </location>
</feature>
<comment type="caution">
    <text evidence="7">The sequence shown here is derived from an EMBL/GenBank/DDBJ whole genome shotgun (WGS) entry which is preliminary data.</text>
</comment>
<evidence type="ECO:0000313" key="8">
    <source>
        <dbReference type="Proteomes" id="UP000262524"/>
    </source>
</evidence>
<dbReference type="Pfam" id="PF02545">
    <property type="entry name" value="Maf"/>
    <property type="match status" value="1"/>
</dbReference>
<dbReference type="PANTHER" id="PTHR43213">
    <property type="entry name" value="BIFUNCTIONAL DTTP/UTP PYROPHOSPHATASE/METHYLTRANSFERASE PROTEIN-RELATED"/>
    <property type="match status" value="1"/>
</dbReference>
<evidence type="ECO:0000256" key="3">
    <source>
        <dbReference type="ARBA" id="ARBA00022490"/>
    </source>
</evidence>
<keyword evidence="5 6" id="KW-0546">Nucleotide metabolism</keyword>
<feature type="site" description="Important for substrate specificity" evidence="6">
    <location>
        <position position="79"/>
    </location>
</feature>
<evidence type="ECO:0000256" key="2">
    <source>
        <dbReference type="ARBA" id="ARBA00004496"/>
    </source>
</evidence>
<keyword evidence="4 6" id="KW-0378">Hydrolase</keyword>
<dbReference type="HAMAP" id="MF_00528">
    <property type="entry name" value="Maf"/>
    <property type="match status" value="1"/>
</dbReference>
<protein>
    <recommendedName>
        <fullName evidence="6">dTTP/UTP pyrophosphatase</fullName>
        <shortName evidence="6">dTTPase/UTPase</shortName>
        <ecNumber evidence="6">3.6.1.9</ecNumber>
    </recommendedName>
    <alternativeName>
        <fullName evidence="6">Nucleoside triphosphate pyrophosphatase</fullName>
    </alternativeName>
    <alternativeName>
        <fullName evidence="6">Nucleotide pyrophosphatase</fullName>
        <shortName evidence="6">Nucleotide PPase</shortName>
    </alternativeName>
</protein>
<comment type="catalytic activity">
    <reaction evidence="6">
        <text>UTP + H2O = UMP + diphosphate + H(+)</text>
        <dbReference type="Rhea" id="RHEA:29395"/>
        <dbReference type="ChEBI" id="CHEBI:15377"/>
        <dbReference type="ChEBI" id="CHEBI:15378"/>
        <dbReference type="ChEBI" id="CHEBI:33019"/>
        <dbReference type="ChEBI" id="CHEBI:46398"/>
        <dbReference type="ChEBI" id="CHEBI:57865"/>
        <dbReference type="EC" id="3.6.1.9"/>
    </reaction>
</comment>
<dbReference type="CDD" id="cd00555">
    <property type="entry name" value="Maf"/>
    <property type="match status" value="1"/>
</dbReference>
<dbReference type="NCBIfam" id="TIGR00172">
    <property type="entry name" value="maf"/>
    <property type="match status" value="1"/>
</dbReference>
<dbReference type="EC" id="3.6.1.9" evidence="6"/>
<organism evidence="7 8">
    <name type="scientific">Anaerobutyricum hallii</name>
    <dbReference type="NCBI Taxonomy" id="39488"/>
    <lineage>
        <taxon>Bacteria</taxon>
        <taxon>Bacillati</taxon>
        <taxon>Bacillota</taxon>
        <taxon>Clostridia</taxon>
        <taxon>Lachnospirales</taxon>
        <taxon>Lachnospiraceae</taxon>
        <taxon>Anaerobutyricum</taxon>
    </lineage>
</organism>
<dbReference type="PIRSF" id="PIRSF006305">
    <property type="entry name" value="Maf"/>
    <property type="match status" value="1"/>
</dbReference>
<comment type="similarity">
    <text evidence="6">Belongs to the Maf family. YhdE subfamily.</text>
</comment>
<comment type="subcellular location">
    <subcellularLocation>
        <location evidence="2 6">Cytoplasm</location>
    </subcellularLocation>
</comment>
<dbReference type="GO" id="GO:0036218">
    <property type="term" value="F:dTTP diphosphatase activity"/>
    <property type="evidence" value="ECO:0007669"/>
    <property type="project" value="RHEA"/>
</dbReference>
<dbReference type="InterPro" id="IPR003697">
    <property type="entry name" value="Maf-like"/>
</dbReference>
<sequence>MKRGIKEMNIILASGSPRRKELLAQAGFEFEVEVSNADENVAEESPTEMVEELAARKAEAVVNLHNKKEDNCLVIGADTIVVLDGKILGKPADEADAKAMLASLSGRTHQVYTGVALFSLKEGIIEKKTTFHECTDVTMVSMTEKEIADYVASGDSMDKAGAYGIQGMAAIFISEIKGDYYNVVGLPISRVYHEIEQF</sequence>
<dbReference type="GO" id="GO:0036221">
    <property type="term" value="F:UTP diphosphatase activity"/>
    <property type="evidence" value="ECO:0007669"/>
    <property type="project" value="RHEA"/>
</dbReference>
<dbReference type="GO" id="GO:0009117">
    <property type="term" value="P:nucleotide metabolic process"/>
    <property type="evidence" value="ECO:0007669"/>
    <property type="project" value="UniProtKB-KW"/>
</dbReference>
<evidence type="ECO:0000256" key="1">
    <source>
        <dbReference type="ARBA" id="ARBA00001968"/>
    </source>
</evidence>
<comment type="catalytic activity">
    <reaction evidence="6">
        <text>dTTP + H2O = dTMP + diphosphate + H(+)</text>
        <dbReference type="Rhea" id="RHEA:28534"/>
        <dbReference type="ChEBI" id="CHEBI:15377"/>
        <dbReference type="ChEBI" id="CHEBI:15378"/>
        <dbReference type="ChEBI" id="CHEBI:33019"/>
        <dbReference type="ChEBI" id="CHEBI:37568"/>
        <dbReference type="ChEBI" id="CHEBI:63528"/>
        <dbReference type="EC" id="3.6.1.9"/>
    </reaction>
</comment>
<dbReference type="Proteomes" id="UP000262524">
    <property type="component" value="Unassembled WGS sequence"/>
</dbReference>
<name>A0A374MTF7_9FIRM</name>
<dbReference type="GO" id="GO:0005737">
    <property type="term" value="C:cytoplasm"/>
    <property type="evidence" value="ECO:0007669"/>
    <property type="project" value="UniProtKB-SubCell"/>
</dbReference>
<comment type="cofactor">
    <cofactor evidence="1 6">
        <name>a divalent metal cation</name>
        <dbReference type="ChEBI" id="CHEBI:60240"/>
    </cofactor>
</comment>
<proteinExistence type="inferred from homology"/>
<dbReference type="AlphaFoldDB" id="A0A374MTF7"/>
<comment type="caution">
    <text evidence="6">Lacks conserved residue(s) required for the propagation of feature annotation.</text>
</comment>
<dbReference type="EMBL" id="QSOE01000224">
    <property type="protein sequence ID" value="RGI74746.1"/>
    <property type="molecule type" value="Genomic_DNA"/>
</dbReference>
<reference evidence="7 8" key="1">
    <citation type="submission" date="2018-08" db="EMBL/GenBank/DDBJ databases">
        <title>A genome reference for cultivated species of the human gut microbiota.</title>
        <authorList>
            <person name="Zou Y."/>
            <person name="Xue W."/>
            <person name="Luo G."/>
        </authorList>
    </citation>
    <scope>NUCLEOTIDE SEQUENCE [LARGE SCALE GENOMIC DNA]</scope>
    <source>
        <strain evidence="7 8">TM10-1AC</strain>
    </source>
</reference>
<dbReference type="PANTHER" id="PTHR43213:SF5">
    <property type="entry name" value="BIFUNCTIONAL DTTP_UTP PYROPHOSPHATASE_METHYLTRANSFERASE PROTEIN-RELATED"/>
    <property type="match status" value="1"/>
</dbReference>
<evidence type="ECO:0000256" key="4">
    <source>
        <dbReference type="ARBA" id="ARBA00022801"/>
    </source>
</evidence>
<dbReference type="FunFam" id="3.90.950.10:FF:000005">
    <property type="entry name" value="7-methyl-GTP pyrophosphatase"/>
    <property type="match status" value="1"/>
</dbReference>
<accession>A0A374MTF7</accession>
<feature type="site" description="Important for substrate specificity" evidence="6">
    <location>
        <position position="166"/>
    </location>
</feature>
<gene>
    <name evidence="7" type="ORF">DXD91_16080</name>
</gene>
<keyword evidence="3 6" id="KW-0963">Cytoplasm</keyword>
<evidence type="ECO:0000256" key="5">
    <source>
        <dbReference type="ARBA" id="ARBA00023080"/>
    </source>
</evidence>
<dbReference type="SUPFAM" id="SSF52972">
    <property type="entry name" value="ITPase-like"/>
    <property type="match status" value="1"/>
</dbReference>
<evidence type="ECO:0000256" key="6">
    <source>
        <dbReference type="HAMAP-Rule" id="MF_00528"/>
    </source>
</evidence>
<comment type="function">
    <text evidence="6">Nucleoside triphosphate pyrophosphatase that hydrolyzes dTTP and UTP. May have a dual role in cell division arrest and in preventing the incorporation of modified nucleotides into cellular nucleic acids.</text>
</comment>
<evidence type="ECO:0000313" key="7">
    <source>
        <dbReference type="EMBL" id="RGI74746.1"/>
    </source>
</evidence>
<dbReference type="InterPro" id="IPR029001">
    <property type="entry name" value="ITPase-like_fam"/>
</dbReference>